<evidence type="ECO:0000313" key="2">
    <source>
        <dbReference type="EMBL" id="GKU94753.1"/>
    </source>
</evidence>
<dbReference type="AlphaFoldDB" id="A0AAV5I9Z4"/>
<keyword evidence="1" id="KW-0732">Signal</keyword>
<reference evidence="2 3" key="1">
    <citation type="journal article" date="2021" name="Commun. Biol.">
        <title>The genome of Shorea leprosula (Dipterocarpaceae) highlights the ecological relevance of drought in aseasonal tropical rainforests.</title>
        <authorList>
            <person name="Ng K.K.S."/>
            <person name="Kobayashi M.J."/>
            <person name="Fawcett J.A."/>
            <person name="Hatakeyama M."/>
            <person name="Paape T."/>
            <person name="Ng C.H."/>
            <person name="Ang C.C."/>
            <person name="Tnah L.H."/>
            <person name="Lee C.T."/>
            <person name="Nishiyama T."/>
            <person name="Sese J."/>
            <person name="O'Brien M.J."/>
            <person name="Copetti D."/>
            <person name="Mohd Noor M.I."/>
            <person name="Ong R.C."/>
            <person name="Putra M."/>
            <person name="Sireger I.Z."/>
            <person name="Indrioko S."/>
            <person name="Kosugi Y."/>
            <person name="Izuno A."/>
            <person name="Isagi Y."/>
            <person name="Lee S.L."/>
            <person name="Shimizu K.K."/>
        </authorList>
    </citation>
    <scope>NUCLEOTIDE SEQUENCE [LARGE SCALE GENOMIC DNA]</scope>
    <source>
        <strain evidence="2">214</strain>
    </source>
</reference>
<proteinExistence type="predicted"/>
<name>A0AAV5I9Z4_9ROSI</name>
<dbReference type="Proteomes" id="UP001054252">
    <property type="component" value="Unassembled WGS sequence"/>
</dbReference>
<evidence type="ECO:0000313" key="3">
    <source>
        <dbReference type="Proteomes" id="UP001054252"/>
    </source>
</evidence>
<comment type="caution">
    <text evidence="2">The sequence shown here is derived from an EMBL/GenBank/DDBJ whole genome shotgun (WGS) entry which is preliminary data.</text>
</comment>
<dbReference type="EMBL" id="BPVZ01000008">
    <property type="protein sequence ID" value="GKU94753.1"/>
    <property type="molecule type" value="Genomic_DNA"/>
</dbReference>
<accession>A0AAV5I9Z4</accession>
<gene>
    <name evidence="2" type="ORF">SLEP1_g8197</name>
</gene>
<feature type="chain" id="PRO_5043808914" evidence="1">
    <location>
        <begin position="25"/>
        <end position="80"/>
    </location>
</feature>
<keyword evidence="3" id="KW-1185">Reference proteome</keyword>
<evidence type="ECO:0000256" key="1">
    <source>
        <dbReference type="SAM" id="SignalP"/>
    </source>
</evidence>
<sequence>MASAPESLIRLLILVLITYIVVLGSKVEAQADDLTLGLITDALEWQLPMSAYGTFDIAEDGANDVGEEGEDEFGRRSLFW</sequence>
<feature type="signal peptide" evidence="1">
    <location>
        <begin position="1"/>
        <end position="24"/>
    </location>
</feature>
<protein>
    <submittedName>
        <fullName evidence="2">Uncharacterized protein</fullName>
    </submittedName>
</protein>
<organism evidence="2 3">
    <name type="scientific">Rubroshorea leprosula</name>
    <dbReference type="NCBI Taxonomy" id="152421"/>
    <lineage>
        <taxon>Eukaryota</taxon>
        <taxon>Viridiplantae</taxon>
        <taxon>Streptophyta</taxon>
        <taxon>Embryophyta</taxon>
        <taxon>Tracheophyta</taxon>
        <taxon>Spermatophyta</taxon>
        <taxon>Magnoliopsida</taxon>
        <taxon>eudicotyledons</taxon>
        <taxon>Gunneridae</taxon>
        <taxon>Pentapetalae</taxon>
        <taxon>rosids</taxon>
        <taxon>malvids</taxon>
        <taxon>Malvales</taxon>
        <taxon>Dipterocarpaceae</taxon>
        <taxon>Rubroshorea</taxon>
    </lineage>
</organism>